<gene>
    <name evidence="3" type="ORF">H8S34_09985</name>
</gene>
<dbReference type="EMBL" id="JACOPR010000005">
    <property type="protein sequence ID" value="MBC5731156.1"/>
    <property type="molecule type" value="Genomic_DNA"/>
</dbReference>
<protein>
    <recommendedName>
        <fullName evidence="2">DUF6291 domain-containing protein</fullName>
    </recommendedName>
</protein>
<evidence type="ECO:0000256" key="1">
    <source>
        <dbReference type="SAM" id="MobiDB-lite"/>
    </source>
</evidence>
<accession>A0ABR7HUR2</accession>
<dbReference type="Proteomes" id="UP000660021">
    <property type="component" value="Unassembled WGS sequence"/>
</dbReference>
<feature type="domain" description="DUF6291" evidence="2">
    <location>
        <begin position="6"/>
        <end position="92"/>
    </location>
</feature>
<keyword evidence="4" id="KW-1185">Reference proteome</keyword>
<reference evidence="3 4" key="1">
    <citation type="submission" date="2020-08" db="EMBL/GenBank/DDBJ databases">
        <title>Genome public.</title>
        <authorList>
            <person name="Liu C."/>
            <person name="Sun Q."/>
        </authorList>
    </citation>
    <scope>NUCLEOTIDE SEQUENCE [LARGE SCALE GENOMIC DNA]</scope>
    <source>
        <strain evidence="3 4">New-38</strain>
    </source>
</reference>
<dbReference type="InterPro" id="IPR046258">
    <property type="entry name" value="DUF6291"/>
</dbReference>
<dbReference type="Pfam" id="PF19808">
    <property type="entry name" value="DUF6291"/>
    <property type="match status" value="1"/>
</dbReference>
<comment type="caution">
    <text evidence="3">The sequence shown here is derived from an EMBL/GenBank/DDBJ whole genome shotgun (WGS) entry which is preliminary data.</text>
</comment>
<evidence type="ECO:0000259" key="2">
    <source>
        <dbReference type="Pfam" id="PF19808"/>
    </source>
</evidence>
<sequence>MAQKKSFLVYFDNYPMVQALPLEQRGLLLTALFEYGMAAGEPDSPSIPEILEAFPAMTEETRMACLFMCSNIHRDTQRWLGRQAAQERRRAGQGSGTETGERTYQARDVLAQIRQDLAHRWEVE</sequence>
<evidence type="ECO:0000313" key="3">
    <source>
        <dbReference type="EMBL" id="MBC5731156.1"/>
    </source>
</evidence>
<proteinExistence type="predicted"/>
<evidence type="ECO:0000313" key="4">
    <source>
        <dbReference type="Proteomes" id="UP000660021"/>
    </source>
</evidence>
<organism evidence="3 4">
    <name type="scientific">Pseudoflavonifractor hominis</name>
    <dbReference type="NCBI Taxonomy" id="2763059"/>
    <lineage>
        <taxon>Bacteria</taxon>
        <taxon>Bacillati</taxon>
        <taxon>Bacillota</taxon>
        <taxon>Clostridia</taxon>
        <taxon>Eubacteriales</taxon>
        <taxon>Oscillospiraceae</taxon>
        <taxon>Pseudoflavonifractor</taxon>
    </lineage>
</organism>
<name>A0ABR7HUR2_9FIRM</name>
<dbReference type="RefSeq" id="WP_186963896.1">
    <property type="nucleotide sequence ID" value="NZ_JACOPR010000005.1"/>
</dbReference>
<feature type="region of interest" description="Disordered" evidence="1">
    <location>
        <begin position="81"/>
        <end position="105"/>
    </location>
</feature>